<protein>
    <recommendedName>
        <fullName evidence="1">Endonuclease/exonuclease/phosphatase domain-containing protein</fullName>
    </recommendedName>
</protein>
<reference evidence="2" key="2">
    <citation type="journal article" date="2024" name="Plant">
        <title>Genomic evolution and insights into agronomic trait innovations of Sesamum species.</title>
        <authorList>
            <person name="Miao H."/>
            <person name="Wang L."/>
            <person name="Qu L."/>
            <person name="Liu H."/>
            <person name="Sun Y."/>
            <person name="Le M."/>
            <person name="Wang Q."/>
            <person name="Wei S."/>
            <person name="Zheng Y."/>
            <person name="Lin W."/>
            <person name="Duan Y."/>
            <person name="Cao H."/>
            <person name="Xiong S."/>
            <person name="Wang X."/>
            <person name="Wei L."/>
            <person name="Li C."/>
            <person name="Ma Q."/>
            <person name="Ju M."/>
            <person name="Zhao R."/>
            <person name="Li G."/>
            <person name="Mu C."/>
            <person name="Tian Q."/>
            <person name="Mei H."/>
            <person name="Zhang T."/>
            <person name="Gao T."/>
            <person name="Zhang H."/>
        </authorList>
    </citation>
    <scope>NUCLEOTIDE SEQUENCE</scope>
    <source>
        <strain evidence="2">KEN1</strain>
    </source>
</reference>
<evidence type="ECO:0000313" key="2">
    <source>
        <dbReference type="EMBL" id="KAL0405295.1"/>
    </source>
</evidence>
<evidence type="ECO:0000259" key="1">
    <source>
        <dbReference type="Pfam" id="PF03372"/>
    </source>
</evidence>
<accession>A0AAW2TJZ5</accession>
<dbReference type="PANTHER" id="PTHR33710:SF86">
    <property type="entry name" value="VIRAL MOVEMENT PROTEIN"/>
    <property type="match status" value="1"/>
</dbReference>
<dbReference type="EMBL" id="JACGWN010000014">
    <property type="protein sequence ID" value="KAL0405295.1"/>
    <property type="molecule type" value="Genomic_DNA"/>
</dbReference>
<comment type="caution">
    <text evidence="2">The sequence shown here is derived from an EMBL/GenBank/DDBJ whole genome shotgun (WGS) entry which is preliminary data.</text>
</comment>
<dbReference type="Gene3D" id="3.60.10.10">
    <property type="entry name" value="Endonuclease/exonuclease/phosphatase"/>
    <property type="match status" value="1"/>
</dbReference>
<dbReference type="SUPFAM" id="SSF56219">
    <property type="entry name" value="DNase I-like"/>
    <property type="match status" value="1"/>
</dbReference>
<organism evidence="2">
    <name type="scientific">Sesamum latifolium</name>
    <dbReference type="NCBI Taxonomy" id="2727402"/>
    <lineage>
        <taxon>Eukaryota</taxon>
        <taxon>Viridiplantae</taxon>
        <taxon>Streptophyta</taxon>
        <taxon>Embryophyta</taxon>
        <taxon>Tracheophyta</taxon>
        <taxon>Spermatophyta</taxon>
        <taxon>Magnoliopsida</taxon>
        <taxon>eudicotyledons</taxon>
        <taxon>Gunneridae</taxon>
        <taxon>Pentapetalae</taxon>
        <taxon>asterids</taxon>
        <taxon>lamiids</taxon>
        <taxon>Lamiales</taxon>
        <taxon>Pedaliaceae</taxon>
        <taxon>Sesamum</taxon>
    </lineage>
</organism>
<name>A0AAW2TJZ5_9LAMI</name>
<dbReference type="GO" id="GO:0003824">
    <property type="term" value="F:catalytic activity"/>
    <property type="evidence" value="ECO:0007669"/>
    <property type="project" value="InterPro"/>
</dbReference>
<dbReference type="InterPro" id="IPR005135">
    <property type="entry name" value="Endo/exonuclease/phosphatase"/>
</dbReference>
<feature type="non-terminal residue" evidence="2">
    <location>
        <position position="396"/>
    </location>
</feature>
<gene>
    <name evidence="2" type="ORF">Slati_3843400</name>
</gene>
<proteinExistence type="predicted"/>
<dbReference type="Pfam" id="PF03372">
    <property type="entry name" value="Exo_endo_phos"/>
    <property type="match status" value="1"/>
</dbReference>
<dbReference type="PANTHER" id="PTHR33710">
    <property type="entry name" value="BNAC02G09200D PROTEIN"/>
    <property type="match status" value="1"/>
</dbReference>
<dbReference type="InterPro" id="IPR036691">
    <property type="entry name" value="Endo/exonu/phosph_ase_sf"/>
</dbReference>
<sequence>MNDRPNYPATNPAPNYQKPNQLALKESGELLEPAPANNLIIPETDNSAEDHFSNWAVKAINVPDIGVHYPVIPTLNPLFWQSLTNISSSFDGPWLVMGDFNAVLSQQEKQGGRPFASTSRNWIGDDFDACNLIDFGFSGSRFTWSNKRSGLANIQSRLDRGVANAEWCLLYPKALITHLPAIASDHSPLLLDTHPNTADRPRPFFFEKMWCRDFSCETVVADTWISFVAGTRLVCAKKYRLDQPKIEELQGMNQTFEILEREQNLQCELDEQLKRLKIKWSQKVKQKWLEDGDANTRFFHLTAILQSKANFIHSIQTGQGNAVTEWELIGNEFLSYFISLFTSDLPQHSFNPTDSFHELFPCLVSACDNQEPRRIPSADEIKDVVFEMASLKPRTG</sequence>
<reference evidence="2" key="1">
    <citation type="submission" date="2020-06" db="EMBL/GenBank/DDBJ databases">
        <authorList>
            <person name="Li T."/>
            <person name="Hu X."/>
            <person name="Zhang T."/>
            <person name="Song X."/>
            <person name="Zhang H."/>
            <person name="Dai N."/>
            <person name="Sheng W."/>
            <person name="Hou X."/>
            <person name="Wei L."/>
        </authorList>
    </citation>
    <scope>NUCLEOTIDE SEQUENCE</scope>
    <source>
        <strain evidence="2">KEN1</strain>
        <tissue evidence="2">Leaf</tissue>
    </source>
</reference>
<dbReference type="AlphaFoldDB" id="A0AAW2TJZ5"/>
<feature type="domain" description="Endonuclease/exonuclease/phosphatase" evidence="1">
    <location>
        <begin position="68"/>
        <end position="186"/>
    </location>
</feature>